<evidence type="ECO:0000256" key="1">
    <source>
        <dbReference type="SAM" id="SignalP"/>
    </source>
</evidence>
<keyword evidence="1" id="KW-0732">Signal</keyword>
<accession>A0AAN8RFH9</accession>
<evidence type="ECO:0000313" key="2">
    <source>
        <dbReference type="EMBL" id="KAK6351955.1"/>
    </source>
</evidence>
<dbReference type="EMBL" id="JAVHNR010000002">
    <property type="protein sequence ID" value="KAK6351955.1"/>
    <property type="molecule type" value="Genomic_DNA"/>
</dbReference>
<name>A0AAN8RFH9_9PEZI</name>
<reference evidence="2 3" key="1">
    <citation type="submission" date="2019-10" db="EMBL/GenBank/DDBJ databases">
        <authorList>
            <person name="Palmer J.M."/>
        </authorList>
    </citation>
    <scope>NUCLEOTIDE SEQUENCE [LARGE SCALE GENOMIC DNA]</scope>
    <source>
        <strain evidence="2 3">TWF718</strain>
    </source>
</reference>
<proteinExistence type="predicted"/>
<evidence type="ECO:0000313" key="3">
    <source>
        <dbReference type="Proteomes" id="UP001313282"/>
    </source>
</evidence>
<dbReference type="Proteomes" id="UP001313282">
    <property type="component" value="Unassembled WGS sequence"/>
</dbReference>
<sequence>MRFSFGSRGPWLPLGIVILGLTNVQALFPMQIPHEIFQQFIEPGLREPPHANTNQEVGIGNDLLQLQKASWKLKDLVKLTPLRNGPMVSGLQAFGAESIFEIIDKIKVIVDKLLTVLTNFESEATEADDDGDPDLDVKHSDALAAIQKVKALVPSIPKFEIDTPVDFWKLTPIPPGSRDLNVWKALENLIVPFNVDIEDPVARTMIWLGYDFEPNSSGTSGTWYLNPDKADLRGRILESIAKAIEKAARGWDEPWGVFNDATINTPMESAIPEQLKDQMVEVIGQSFLDTTQLYHDNVRKLMQSLDTLNMHVMALVEDLPEGWDRED</sequence>
<organism evidence="2 3">
    <name type="scientific">Orbilia javanica</name>
    <dbReference type="NCBI Taxonomy" id="47235"/>
    <lineage>
        <taxon>Eukaryota</taxon>
        <taxon>Fungi</taxon>
        <taxon>Dikarya</taxon>
        <taxon>Ascomycota</taxon>
        <taxon>Pezizomycotina</taxon>
        <taxon>Orbiliomycetes</taxon>
        <taxon>Orbiliales</taxon>
        <taxon>Orbiliaceae</taxon>
        <taxon>Orbilia</taxon>
    </lineage>
</organism>
<feature type="chain" id="PRO_5042903001" evidence="1">
    <location>
        <begin position="27"/>
        <end position="327"/>
    </location>
</feature>
<dbReference type="AlphaFoldDB" id="A0AAN8RFH9"/>
<gene>
    <name evidence="2" type="ORF">TWF718_005102</name>
</gene>
<comment type="caution">
    <text evidence="2">The sequence shown here is derived from an EMBL/GenBank/DDBJ whole genome shotgun (WGS) entry which is preliminary data.</text>
</comment>
<keyword evidence="3" id="KW-1185">Reference proteome</keyword>
<feature type="signal peptide" evidence="1">
    <location>
        <begin position="1"/>
        <end position="26"/>
    </location>
</feature>
<protein>
    <submittedName>
        <fullName evidence="2">Uncharacterized protein</fullName>
    </submittedName>
</protein>